<keyword evidence="1 3" id="KW-0560">Oxidoreductase</keyword>
<evidence type="ECO:0000313" key="3">
    <source>
        <dbReference type="EMBL" id="CUH62194.1"/>
    </source>
</evidence>
<dbReference type="InterPro" id="IPR036188">
    <property type="entry name" value="FAD/NAD-bd_sf"/>
</dbReference>
<feature type="domain" description="FAD dependent oxidoreductase" evidence="2">
    <location>
        <begin position="48"/>
        <end position="392"/>
    </location>
</feature>
<dbReference type="InterPro" id="IPR006076">
    <property type="entry name" value="FAD-dep_OxRdtase"/>
</dbReference>
<reference evidence="3 4" key="1">
    <citation type="submission" date="2015-09" db="EMBL/GenBank/DDBJ databases">
        <authorList>
            <consortium name="Swine Surveillance"/>
        </authorList>
    </citation>
    <scope>NUCLEOTIDE SEQUENCE [LARGE SCALE GENOMIC DNA]</scope>
    <source>
        <strain evidence="3 4">CECT 5294</strain>
    </source>
</reference>
<dbReference type="EMBL" id="CYRX01000033">
    <property type="protein sequence ID" value="CUH62194.1"/>
    <property type="molecule type" value="Genomic_DNA"/>
</dbReference>
<proteinExistence type="predicted"/>
<dbReference type="GO" id="GO:0016491">
    <property type="term" value="F:oxidoreductase activity"/>
    <property type="evidence" value="ECO:0007669"/>
    <property type="project" value="UniProtKB-KW"/>
</dbReference>
<dbReference type="Pfam" id="PF01266">
    <property type="entry name" value="DAO"/>
    <property type="match status" value="1"/>
</dbReference>
<evidence type="ECO:0000259" key="2">
    <source>
        <dbReference type="Pfam" id="PF01266"/>
    </source>
</evidence>
<dbReference type="Gene3D" id="3.50.50.60">
    <property type="entry name" value="FAD/NAD(P)-binding domain"/>
    <property type="match status" value="1"/>
</dbReference>
<dbReference type="PANTHER" id="PTHR13847">
    <property type="entry name" value="SARCOSINE DEHYDROGENASE-RELATED"/>
    <property type="match status" value="1"/>
</dbReference>
<dbReference type="Gene3D" id="3.30.9.10">
    <property type="entry name" value="D-Amino Acid Oxidase, subunit A, domain 2"/>
    <property type="match status" value="1"/>
</dbReference>
<dbReference type="EC" id="1.4.3.-" evidence="3"/>
<organism evidence="3 4">
    <name type="scientific">Thalassobacter stenotrophicus</name>
    <dbReference type="NCBI Taxonomy" id="266809"/>
    <lineage>
        <taxon>Bacteria</taxon>
        <taxon>Pseudomonadati</taxon>
        <taxon>Pseudomonadota</taxon>
        <taxon>Alphaproteobacteria</taxon>
        <taxon>Rhodobacterales</taxon>
        <taxon>Roseobacteraceae</taxon>
        <taxon>Thalassobacter</taxon>
    </lineage>
</organism>
<dbReference type="GO" id="GO:0005737">
    <property type="term" value="C:cytoplasm"/>
    <property type="evidence" value="ECO:0007669"/>
    <property type="project" value="TreeGrafter"/>
</dbReference>
<protein>
    <submittedName>
        <fullName evidence="3">Gamma-glutamylputrescine oxidoreductase</fullName>
        <ecNumber evidence="3">1.4.3.-</ecNumber>
    </submittedName>
</protein>
<dbReference type="PANTHER" id="PTHR13847:SF281">
    <property type="entry name" value="FAD DEPENDENT OXIDOREDUCTASE DOMAIN-CONTAINING PROTEIN"/>
    <property type="match status" value="1"/>
</dbReference>
<dbReference type="SUPFAM" id="SSF51905">
    <property type="entry name" value="FAD/NAD(P)-binding domain"/>
    <property type="match status" value="1"/>
</dbReference>
<accession>A0A0N7LU10</accession>
<gene>
    <name evidence="3" type="primary">puuB</name>
    <name evidence="3" type="ORF">THS5294_03508</name>
</gene>
<dbReference type="STRING" id="266809.PM03_02905"/>
<dbReference type="Proteomes" id="UP000051298">
    <property type="component" value="Unassembled WGS sequence"/>
</dbReference>
<evidence type="ECO:0000313" key="4">
    <source>
        <dbReference type="Proteomes" id="UP000051298"/>
    </source>
</evidence>
<evidence type="ECO:0000256" key="1">
    <source>
        <dbReference type="ARBA" id="ARBA00023002"/>
    </source>
</evidence>
<sequence length="438" mass="46450">MGAGAPAVKRMSWLHTNGPLSQHPDSYYASLQPPMPQYEPLRGATTADVCVVGGGITGLSTALHAAQMGQDVIVLEAARFGWGASGRNGGQVGSGFNWDQRKLEKKLGVEMAAQLWTQAEEAKALTRELIEAHAPEADYRPGIVHAFSREQEATGYGEHMAHMADRYGQSLDLWSKDEMATRLGTQAFAGGVVDMSAGFCNPLAYVAGLVRACEDTGVRLYERSEVHRLTSGLVQTNGGEVRAASVVHATNGLGPHLTSRVAARVLPINNFIAVTEPLGAAAPMTDPIAVADDRFVVNYFWQTRDGRLVYGGGESYGKRYPSDIATRVRQNLGRVYPELADVRFDHAWGGTLAVTATRLPFVADLGGGVFAAGGYSGHGLALSGLAGKVLAEATCGDRTRLDLLGKLPVPALPGGRMFGGLMATGGMIWAAAMDRLRG</sequence>
<dbReference type="AlphaFoldDB" id="A0A0N7LU10"/>
<dbReference type="eggNOG" id="COG0665">
    <property type="taxonomic scope" value="Bacteria"/>
</dbReference>
<name>A0A0N7LU10_9RHOB</name>